<accession>A0ABD1T3I5</accession>
<name>A0ABD1T3I5_9LAMI</name>
<keyword evidence="3" id="KW-1185">Reference proteome</keyword>
<sequence>MLKPISKNQKPITPIPTENAENAAPHTDSPLAANHLRWNRLPPRIKGIKGAEEEEQLVQEIQGPEDKDAVFNTIHLLLRTMIQPSSTGKSVLQPNKIQRGQSLIVCQRLRVPYSRLLEGYSLCEISFPRVH</sequence>
<dbReference type="EMBL" id="JBFOLJ010000009">
    <property type="protein sequence ID" value="KAL2507227.1"/>
    <property type="molecule type" value="Genomic_DNA"/>
</dbReference>
<feature type="region of interest" description="Disordered" evidence="1">
    <location>
        <begin position="1"/>
        <end position="34"/>
    </location>
</feature>
<evidence type="ECO:0000256" key="1">
    <source>
        <dbReference type="SAM" id="MobiDB-lite"/>
    </source>
</evidence>
<dbReference type="Proteomes" id="UP001604277">
    <property type="component" value="Unassembled WGS sequence"/>
</dbReference>
<protein>
    <submittedName>
        <fullName evidence="2">Uncharacterized protein</fullName>
    </submittedName>
</protein>
<proteinExistence type="predicted"/>
<reference evidence="3" key="1">
    <citation type="submission" date="2024-07" db="EMBL/GenBank/DDBJ databases">
        <title>Two chromosome-level genome assemblies of Korean endemic species Abeliophyllum distichum and Forsythia ovata (Oleaceae).</title>
        <authorList>
            <person name="Jang H."/>
        </authorList>
    </citation>
    <scope>NUCLEOTIDE SEQUENCE [LARGE SCALE GENOMIC DNA]</scope>
</reference>
<dbReference type="AlphaFoldDB" id="A0ABD1T3I5"/>
<evidence type="ECO:0000313" key="2">
    <source>
        <dbReference type="EMBL" id="KAL2507227.1"/>
    </source>
</evidence>
<gene>
    <name evidence="2" type="ORF">Fot_30874</name>
</gene>
<organism evidence="2 3">
    <name type="scientific">Forsythia ovata</name>
    <dbReference type="NCBI Taxonomy" id="205694"/>
    <lineage>
        <taxon>Eukaryota</taxon>
        <taxon>Viridiplantae</taxon>
        <taxon>Streptophyta</taxon>
        <taxon>Embryophyta</taxon>
        <taxon>Tracheophyta</taxon>
        <taxon>Spermatophyta</taxon>
        <taxon>Magnoliopsida</taxon>
        <taxon>eudicotyledons</taxon>
        <taxon>Gunneridae</taxon>
        <taxon>Pentapetalae</taxon>
        <taxon>asterids</taxon>
        <taxon>lamiids</taxon>
        <taxon>Lamiales</taxon>
        <taxon>Oleaceae</taxon>
        <taxon>Forsythieae</taxon>
        <taxon>Forsythia</taxon>
    </lineage>
</organism>
<feature type="compositionally biased region" description="Polar residues" evidence="1">
    <location>
        <begin position="1"/>
        <end position="11"/>
    </location>
</feature>
<evidence type="ECO:0000313" key="3">
    <source>
        <dbReference type="Proteomes" id="UP001604277"/>
    </source>
</evidence>
<comment type="caution">
    <text evidence="2">The sequence shown here is derived from an EMBL/GenBank/DDBJ whole genome shotgun (WGS) entry which is preliminary data.</text>
</comment>